<sequence>MSTFRWIPRKKKASASVTIHSNVLKVLQTKAPLPSMPRMEERFAPLMAPNATPNEVCYLFGSYVARVRAKANPNAKGVQNPNSAAFRIIELACSLGAYRLALRGELLTDESVFAEARKVMPELRAQVDDAEAGHAPHEA</sequence>
<dbReference type="RefSeq" id="WP_285570014.1">
    <property type="nucleotide sequence ID" value="NZ_BSDE01000001.1"/>
</dbReference>
<evidence type="ECO:0000313" key="2">
    <source>
        <dbReference type="Proteomes" id="UP001165069"/>
    </source>
</evidence>
<keyword evidence="2" id="KW-1185">Reference proteome</keyword>
<dbReference type="Proteomes" id="UP001165069">
    <property type="component" value="Unassembled WGS sequence"/>
</dbReference>
<dbReference type="EMBL" id="BSDE01000001">
    <property type="protein sequence ID" value="GLH72057.1"/>
    <property type="molecule type" value="Genomic_DNA"/>
</dbReference>
<organism evidence="1 2">
    <name type="scientific">Geothrix limicola</name>
    <dbReference type="NCBI Taxonomy" id="2927978"/>
    <lineage>
        <taxon>Bacteria</taxon>
        <taxon>Pseudomonadati</taxon>
        <taxon>Acidobacteriota</taxon>
        <taxon>Holophagae</taxon>
        <taxon>Holophagales</taxon>
        <taxon>Holophagaceae</taxon>
        <taxon>Geothrix</taxon>
    </lineage>
</organism>
<comment type="caution">
    <text evidence="1">The sequence shown here is derived from an EMBL/GenBank/DDBJ whole genome shotgun (WGS) entry which is preliminary data.</text>
</comment>
<reference evidence="1 2" key="1">
    <citation type="journal article" date="2023" name="Antonie Van Leeuwenhoek">
        <title>Mesoterricola silvestris gen. nov., sp. nov., Mesoterricola sediminis sp. nov., Geothrix oryzae sp. nov., Geothrix edaphica sp. nov., Geothrix rubra sp. nov., and Geothrix limicola sp. nov., six novel members of Acidobacteriota isolated from soils.</title>
        <authorList>
            <person name="Itoh H."/>
            <person name="Sugisawa Y."/>
            <person name="Mise K."/>
            <person name="Xu Z."/>
            <person name="Kuniyasu M."/>
            <person name="Ushijima N."/>
            <person name="Kawano K."/>
            <person name="Kobayashi E."/>
            <person name="Shiratori Y."/>
            <person name="Masuda Y."/>
            <person name="Senoo K."/>
        </authorList>
    </citation>
    <scope>NUCLEOTIDE SEQUENCE [LARGE SCALE GENOMIC DNA]</scope>
    <source>
        <strain evidence="1 2">Red804</strain>
    </source>
</reference>
<evidence type="ECO:0000313" key="1">
    <source>
        <dbReference type="EMBL" id="GLH72057.1"/>
    </source>
</evidence>
<proteinExistence type="predicted"/>
<gene>
    <name evidence="1" type="ORF">GETHLI_05590</name>
</gene>
<protein>
    <submittedName>
        <fullName evidence="1">Uncharacterized protein</fullName>
    </submittedName>
</protein>
<accession>A0ABQ5QBH9</accession>
<name>A0ABQ5QBH9_9BACT</name>